<dbReference type="PANTHER" id="PTHR43734">
    <property type="entry name" value="PHYTOENE DESATURASE"/>
    <property type="match status" value="1"/>
</dbReference>
<dbReference type="PANTHER" id="PTHR43734:SF1">
    <property type="entry name" value="PHYTOENE DESATURASE"/>
    <property type="match status" value="1"/>
</dbReference>
<dbReference type="Gene3D" id="3.50.50.60">
    <property type="entry name" value="FAD/NAD(P)-binding domain"/>
    <property type="match status" value="1"/>
</dbReference>
<dbReference type="SUPFAM" id="SSF51905">
    <property type="entry name" value="FAD/NAD(P)-binding domain"/>
    <property type="match status" value="1"/>
</dbReference>
<dbReference type="EMBL" id="QFQP01000028">
    <property type="protein sequence ID" value="PZR07836.1"/>
    <property type="molecule type" value="Genomic_DNA"/>
</dbReference>
<dbReference type="Proteomes" id="UP000249061">
    <property type="component" value="Unassembled WGS sequence"/>
</dbReference>
<proteinExistence type="inferred from homology"/>
<accession>A0A2W5T6E1</accession>
<name>A0A2W5T6E1_9BACT</name>
<evidence type="ECO:0000313" key="3">
    <source>
        <dbReference type="Proteomes" id="UP000249061"/>
    </source>
</evidence>
<dbReference type="InterPro" id="IPR036188">
    <property type="entry name" value="FAD/NAD-bd_sf"/>
</dbReference>
<evidence type="ECO:0008006" key="4">
    <source>
        <dbReference type="Google" id="ProtNLM"/>
    </source>
</evidence>
<reference evidence="2 3" key="1">
    <citation type="submission" date="2017-08" db="EMBL/GenBank/DDBJ databases">
        <title>Infants hospitalized years apart are colonized by the same room-sourced microbial strains.</title>
        <authorList>
            <person name="Brooks B."/>
            <person name="Olm M.R."/>
            <person name="Firek B.A."/>
            <person name="Baker R."/>
            <person name="Thomas B.C."/>
            <person name="Morowitz M.J."/>
            <person name="Banfield J.F."/>
        </authorList>
    </citation>
    <scope>NUCLEOTIDE SEQUENCE [LARGE SCALE GENOMIC DNA]</scope>
    <source>
        <strain evidence="2">S2_003_000_R2_14</strain>
    </source>
</reference>
<sequence length="266" mass="28829">MNKPSSIVVGAGAGGLVAALYLQKAGHDVLLLEAKSRVGGCASAFPIKDFRFLAGATTLMGLEGDMPLAIVLRELDVPPVEEKPTIATKNITVRHGERSFTLTQHRDDNEAQLRALYGQRFTDFWRASTELGAEAWSLITQIHFPPRGPADLLGAATNSRAWKLLPALLTSTRSRLGTENTVLDELLLVSTQATSANTPWLFGALGIEYLQRPLTLLNGGLPSLLEHLANVFVERGGSLKFTPPSRRSRSAAVAFQSVNIKRSTWC</sequence>
<evidence type="ECO:0000256" key="1">
    <source>
        <dbReference type="ARBA" id="ARBA00006046"/>
    </source>
</evidence>
<organism evidence="2 3">
    <name type="scientific">Archangium gephyra</name>
    <dbReference type="NCBI Taxonomy" id="48"/>
    <lineage>
        <taxon>Bacteria</taxon>
        <taxon>Pseudomonadati</taxon>
        <taxon>Myxococcota</taxon>
        <taxon>Myxococcia</taxon>
        <taxon>Myxococcales</taxon>
        <taxon>Cystobacterineae</taxon>
        <taxon>Archangiaceae</taxon>
        <taxon>Archangium</taxon>
    </lineage>
</organism>
<evidence type="ECO:0000313" key="2">
    <source>
        <dbReference type="EMBL" id="PZR07836.1"/>
    </source>
</evidence>
<dbReference type="AlphaFoldDB" id="A0A2W5T6E1"/>
<comment type="similarity">
    <text evidence="1">Belongs to the carotenoid/retinoid oxidoreductase family.</text>
</comment>
<gene>
    <name evidence="2" type="ORF">DI536_26085</name>
</gene>
<dbReference type="Pfam" id="PF13450">
    <property type="entry name" value="NAD_binding_8"/>
    <property type="match status" value="1"/>
</dbReference>
<protein>
    <recommendedName>
        <fullName evidence="4">Amine oxidase domain-containing protein</fullName>
    </recommendedName>
</protein>
<comment type="caution">
    <text evidence="2">The sequence shown here is derived from an EMBL/GenBank/DDBJ whole genome shotgun (WGS) entry which is preliminary data.</text>
</comment>